<name>A0A3P5DZB5_ECOLX</name>
<evidence type="ECO:0000313" key="1">
    <source>
        <dbReference type="EMBL" id="VCY86493.1"/>
    </source>
</evidence>
<dbReference type="Proteomes" id="UP000281521">
    <property type="component" value="Unassembled WGS sequence"/>
</dbReference>
<dbReference type="EMBL" id="UWXJ01000001">
    <property type="protein sequence ID" value="VCY86493.1"/>
    <property type="molecule type" value="Genomic_DNA"/>
</dbReference>
<accession>A0A3P5DZB5</accession>
<dbReference type="SUPFAM" id="SSF89872">
    <property type="entry name" value="Inhibitor of vertebrate lysozyme, Ivy"/>
    <property type="match status" value="1"/>
</dbReference>
<dbReference type="AlphaFoldDB" id="A0A3P5DZB5"/>
<proteinExistence type="predicted"/>
<dbReference type="RefSeq" id="WP_060578077.1">
    <property type="nucleotide sequence ID" value="NZ_CAJHSD010000023.1"/>
</dbReference>
<evidence type="ECO:0000313" key="2">
    <source>
        <dbReference type="Proteomes" id="UP000281521"/>
    </source>
</evidence>
<protein>
    <submittedName>
        <fullName evidence="1">Uncharacterized protein</fullName>
    </submittedName>
</protein>
<organism evidence="1 2">
    <name type="scientific">Escherichia coli</name>
    <dbReference type="NCBI Taxonomy" id="562"/>
    <lineage>
        <taxon>Bacteria</taxon>
        <taxon>Pseudomonadati</taxon>
        <taxon>Pseudomonadota</taxon>
        <taxon>Gammaproteobacteria</taxon>
        <taxon>Enterobacterales</taxon>
        <taxon>Enterobacteriaceae</taxon>
        <taxon>Escherichia</taxon>
    </lineage>
</organism>
<dbReference type="Gene3D" id="3.40.1420.10">
    <property type="entry name" value="Inhibitor of vertebrate lysozyme"/>
    <property type="match status" value="1"/>
</dbReference>
<dbReference type="InterPro" id="IPR036501">
    <property type="entry name" value="Inhibitor_vert_lysozyme_sf"/>
</dbReference>
<gene>
    <name evidence="1" type="ORF">BANRA_05232</name>
</gene>
<reference evidence="1 2" key="1">
    <citation type="submission" date="2018-10" db="EMBL/GenBank/DDBJ databases">
        <authorList>
            <person name="Noll B N."/>
        </authorList>
    </citation>
    <scope>NUCLEOTIDE SEQUENCE [LARGE SCALE GENOMIC DNA]</scope>
    <source>
        <strain evidence="1">Ecoli022</strain>
    </source>
</reference>
<sequence length="223" mass="24847">MKLPVKLLMSLISLVSVIARAGEYKNYSRDEIKYWRYTSYKGWKLSEGFTDEKFSSAIYNGRIFTMKRLHTLILFLAVLFTGFNAEAASVKQALSCDPNAWAEQPGACPDINTLYTDDATYKAAIDKALKPVGLGGLFGKDGVMNGPGSDVIPVQINGKVWLESTACKSDACGWEYITTLYNPQTHVVVGYYYNVDPGYLVWFGDIGVNEFAYLVKKYVSMSN</sequence>